<dbReference type="KEGG" id="knv:Pan216_39530"/>
<dbReference type="RefSeq" id="WP_145260271.1">
    <property type="nucleotide sequence ID" value="NZ_CP036279.1"/>
</dbReference>
<sequence length="325" mass="36426">MKLEQVSPNCFAVINESNRLCDSNSGLINAGGVVVVDTQSDLGHARRMIELFSDIWRGEPEKVVNTHEDCDHVWGNQLFEGAEIIGHRSLPERMKEVADPALLVRLQRAVKGGLSRWLLKRLRPSLLALGDQLREDYDFEGVHVVPPTTLFDERLDLNLDGLEVHLYHVGPAHQRGDVIVHVPSENVVFAGDVLFRGCTPAGWFGTHANWLRALDLLIDLRPDVIVPGHGPLCGLEGPRELKDYLVYVQEEARPHFEAGRSTLEAAKRIDFGPSAGWKCPARLYFNVERAYREFRGDPPEKPWDVAGVFDSVYRLAKAKGIAVEF</sequence>
<comment type="similarity">
    <text evidence="1">Belongs to the metallo-beta-lactamase superfamily. Class-B beta-lactamase family.</text>
</comment>
<evidence type="ECO:0000259" key="2">
    <source>
        <dbReference type="SMART" id="SM00849"/>
    </source>
</evidence>
<protein>
    <submittedName>
        <fullName evidence="3">Hydroxyacylglutathione hydrolase</fullName>
        <ecNumber evidence="3">3.1.2.6</ecNumber>
    </submittedName>
</protein>
<dbReference type="InterPro" id="IPR001279">
    <property type="entry name" value="Metallo-B-lactamas"/>
</dbReference>
<dbReference type="PANTHER" id="PTHR42951:SF4">
    <property type="entry name" value="ACYL-COENZYME A THIOESTERASE MBLAC2"/>
    <property type="match status" value="1"/>
</dbReference>
<organism evidence="3 4">
    <name type="scientific">Kolteria novifilia</name>
    <dbReference type="NCBI Taxonomy" id="2527975"/>
    <lineage>
        <taxon>Bacteria</taxon>
        <taxon>Pseudomonadati</taxon>
        <taxon>Planctomycetota</taxon>
        <taxon>Planctomycetia</taxon>
        <taxon>Kolteriales</taxon>
        <taxon>Kolteriaceae</taxon>
        <taxon>Kolteria</taxon>
    </lineage>
</organism>
<dbReference type="GO" id="GO:0017001">
    <property type="term" value="P:antibiotic catabolic process"/>
    <property type="evidence" value="ECO:0007669"/>
    <property type="project" value="UniProtKB-ARBA"/>
</dbReference>
<dbReference type="Pfam" id="PF00753">
    <property type="entry name" value="Lactamase_B"/>
    <property type="match status" value="1"/>
</dbReference>
<dbReference type="GO" id="GO:0004416">
    <property type="term" value="F:hydroxyacylglutathione hydrolase activity"/>
    <property type="evidence" value="ECO:0007669"/>
    <property type="project" value="UniProtKB-EC"/>
</dbReference>
<dbReference type="EC" id="3.1.2.6" evidence="3"/>
<proteinExistence type="inferred from homology"/>
<dbReference type="InterPro" id="IPR050855">
    <property type="entry name" value="NDM-1-like"/>
</dbReference>
<gene>
    <name evidence="3" type="primary">gloB</name>
    <name evidence="3" type="ORF">Pan216_39530</name>
</gene>
<dbReference type="Gene3D" id="3.60.15.10">
    <property type="entry name" value="Ribonuclease Z/Hydroxyacylglutathione hydrolase-like"/>
    <property type="match status" value="1"/>
</dbReference>
<reference evidence="3 4" key="1">
    <citation type="submission" date="2019-02" db="EMBL/GenBank/DDBJ databases">
        <title>Deep-cultivation of Planctomycetes and their phenomic and genomic characterization uncovers novel biology.</title>
        <authorList>
            <person name="Wiegand S."/>
            <person name="Jogler M."/>
            <person name="Boedeker C."/>
            <person name="Pinto D."/>
            <person name="Vollmers J."/>
            <person name="Rivas-Marin E."/>
            <person name="Kohn T."/>
            <person name="Peeters S.H."/>
            <person name="Heuer A."/>
            <person name="Rast P."/>
            <person name="Oberbeckmann S."/>
            <person name="Bunk B."/>
            <person name="Jeske O."/>
            <person name="Meyerdierks A."/>
            <person name="Storesund J.E."/>
            <person name="Kallscheuer N."/>
            <person name="Luecker S."/>
            <person name="Lage O.M."/>
            <person name="Pohl T."/>
            <person name="Merkel B.J."/>
            <person name="Hornburger P."/>
            <person name="Mueller R.-W."/>
            <person name="Bruemmer F."/>
            <person name="Labrenz M."/>
            <person name="Spormann A.M."/>
            <person name="Op den Camp H."/>
            <person name="Overmann J."/>
            <person name="Amann R."/>
            <person name="Jetten M.S.M."/>
            <person name="Mascher T."/>
            <person name="Medema M.H."/>
            <person name="Devos D.P."/>
            <person name="Kaster A.-K."/>
            <person name="Ovreas L."/>
            <person name="Rohde M."/>
            <person name="Galperin M.Y."/>
            <person name="Jogler C."/>
        </authorList>
    </citation>
    <scope>NUCLEOTIDE SEQUENCE [LARGE SCALE GENOMIC DNA]</scope>
    <source>
        <strain evidence="3 4">Pan216</strain>
    </source>
</reference>
<evidence type="ECO:0000256" key="1">
    <source>
        <dbReference type="ARBA" id="ARBA00005250"/>
    </source>
</evidence>
<dbReference type="SUPFAM" id="SSF56281">
    <property type="entry name" value="Metallo-hydrolase/oxidoreductase"/>
    <property type="match status" value="1"/>
</dbReference>
<name>A0A518B7X2_9BACT</name>
<dbReference type="EMBL" id="CP036279">
    <property type="protein sequence ID" value="QDU63078.1"/>
    <property type="molecule type" value="Genomic_DNA"/>
</dbReference>
<dbReference type="OrthoDB" id="420651at2"/>
<dbReference type="PANTHER" id="PTHR42951">
    <property type="entry name" value="METALLO-BETA-LACTAMASE DOMAIN-CONTAINING"/>
    <property type="match status" value="1"/>
</dbReference>
<accession>A0A518B7X2</accession>
<dbReference type="CDD" id="cd16282">
    <property type="entry name" value="metallo-hydrolase-like_MBL-fold"/>
    <property type="match status" value="1"/>
</dbReference>
<dbReference type="Proteomes" id="UP000317093">
    <property type="component" value="Chromosome"/>
</dbReference>
<dbReference type="SMART" id="SM00849">
    <property type="entry name" value="Lactamase_B"/>
    <property type="match status" value="1"/>
</dbReference>
<keyword evidence="3" id="KW-0378">Hydrolase</keyword>
<keyword evidence="4" id="KW-1185">Reference proteome</keyword>
<evidence type="ECO:0000313" key="3">
    <source>
        <dbReference type="EMBL" id="QDU63078.1"/>
    </source>
</evidence>
<feature type="domain" description="Metallo-beta-lactamase" evidence="2">
    <location>
        <begin position="22"/>
        <end position="229"/>
    </location>
</feature>
<dbReference type="InterPro" id="IPR036866">
    <property type="entry name" value="RibonucZ/Hydroxyglut_hydro"/>
</dbReference>
<dbReference type="AlphaFoldDB" id="A0A518B7X2"/>
<evidence type="ECO:0000313" key="4">
    <source>
        <dbReference type="Proteomes" id="UP000317093"/>
    </source>
</evidence>